<keyword evidence="2" id="KW-1185">Reference proteome</keyword>
<comment type="caution">
    <text evidence="1">The sequence shown here is derived from an EMBL/GenBank/DDBJ whole genome shotgun (WGS) entry which is preliminary data.</text>
</comment>
<gene>
    <name evidence="1" type="ORF">D5086_012110</name>
</gene>
<dbReference type="EMBL" id="RCHU02000006">
    <property type="protein sequence ID" value="KAL3585243.1"/>
    <property type="molecule type" value="Genomic_DNA"/>
</dbReference>
<sequence>MVPWCSNLSTLFHHHDSATSISLKLPSNREGEKKEGAGTESKLGQAGVISRLIISWINPVLKLGYSKPLVLEDIPTLLPEDESQVAYKRFSYIWGSLSRDFNSSNAKNLLLRTLAITQWRENLFVGVCALVRTIAVVVLPLILYAFVQYIKNESKIASKDRLNTFLLEDELNVEEMQVSSKSLDKSSNKCVEIQGGNFSWEPESAVLVLKDINLEVKRGQKIAICGPVGSGKTSLLYAILREIPKISGSVNVFGSIAYVSQAPWIRSGTIRDNILCGEPMDRTRYDMVTKACALDKDISSFNHGDLTEIGQRGNNLSGGQKQRIQLARAVYIDADIYILDDSLSAVDVHTAAVLSKKCISATLKDKTVIFVTHHLEFLTDADKILVMEGGQIMQAGSFEELLSAGTTFEQLVNAHKNAVSELVSPEHGNKTETPNSNVDQFEESDECFPSKENNDREILAGDQLTKKEEREILTGDQLTKVEEREISKFGFKPLLDYLRVSKGSLLFGLVILSRIAFSLFQAGASYWLALAIRNPKVSNGILVGVYTGISISSFPFVFLRSFLTVLLGLKASKAFFSGINKSLFEAPMHFFDTTPVGRIYTRVSSDMSALDLDVPLSLGHLVSTTADLLVTIAVMASVTWPVLIVSIPAVMAAIYVQEYYVSTGRELIRINGTTKAPIMNCAAETSLGVITIRAFNIKDIFFKNYLKLIDTDASLSFHSNAAVEWLILRVETLQNLIVLTAALLIVLLPSKNLPGFVGLCLSYALSLNSSQVLMTRCYCDLSNYIVSVERIKQFMCIAPEPPEIVEGMRPPSSWPAYGRIELHDLKIRYRPNAPLVLKGISCTIIEGTRVGVVGRTGSGKTTLISALFRLVEPESGRILIDGLDICNMGLKDLRTKLSIIPQEPTLFKGSVRSNLDPLGQYPDNEIWETIEKCQLKDTIRSLPNLLDSPEFPQSSKKFPDNLACRSSKLDYQRKNSKGNDPSTNMQLKASSQA</sequence>
<accession>A0ACC4C2N5</accession>
<protein>
    <submittedName>
        <fullName evidence="1">Uncharacterized protein</fullName>
    </submittedName>
</protein>
<dbReference type="Proteomes" id="UP000309997">
    <property type="component" value="Unassembled WGS sequence"/>
</dbReference>
<evidence type="ECO:0000313" key="1">
    <source>
        <dbReference type="EMBL" id="KAL3585243.1"/>
    </source>
</evidence>
<name>A0ACC4C2N5_POPAL</name>
<reference evidence="1 2" key="1">
    <citation type="journal article" date="2024" name="Plant Biotechnol. J.">
        <title>Genome and CRISPR/Cas9 system of a widespread forest tree (Populus alba) in the world.</title>
        <authorList>
            <person name="Liu Y.J."/>
            <person name="Jiang P.F."/>
            <person name="Han X.M."/>
            <person name="Li X.Y."/>
            <person name="Wang H.M."/>
            <person name="Wang Y.J."/>
            <person name="Wang X.X."/>
            <person name="Zeng Q.Y."/>
        </authorList>
    </citation>
    <scope>NUCLEOTIDE SEQUENCE [LARGE SCALE GENOMIC DNA]</scope>
    <source>
        <strain evidence="2">cv. PAL-ZL1</strain>
    </source>
</reference>
<proteinExistence type="predicted"/>
<organism evidence="1 2">
    <name type="scientific">Populus alba</name>
    <name type="common">White poplar</name>
    <dbReference type="NCBI Taxonomy" id="43335"/>
    <lineage>
        <taxon>Eukaryota</taxon>
        <taxon>Viridiplantae</taxon>
        <taxon>Streptophyta</taxon>
        <taxon>Embryophyta</taxon>
        <taxon>Tracheophyta</taxon>
        <taxon>Spermatophyta</taxon>
        <taxon>Magnoliopsida</taxon>
        <taxon>eudicotyledons</taxon>
        <taxon>Gunneridae</taxon>
        <taxon>Pentapetalae</taxon>
        <taxon>rosids</taxon>
        <taxon>fabids</taxon>
        <taxon>Malpighiales</taxon>
        <taxon>Salicaceae</taxon>
        <taxon>Saliceae</taxon>
        <taxon>Populus</taxon>
    </lineage>
</organism>
<evidence type="ECO:0000313" key="2">
    <source>
        <dbReference type="Proteomes" id="UP000309997"/>
    </source>
</evidence>